<reference evidence="3" key="1">
    <citation type="submission" date="2020-08" db="EMBL/GenBank/DDBJ databases">
        <title>Genome public.</title>
        <authorList>
            <person name="Liu C."/>
            <person name="Sun Q."/>
        </authorList>
    </citation>
    <scope>NUCLEOTIDE SEQUENCE</scope>
    <source>
        <strain evidence="3">BX8</strain>
    </source>
</reference>
<evidence type="ECO:0000256" key="2">
    <source>
        <dbReference type="SAM" id="SignalP"/>
    </source>
</evidence>
<accession>A0A923I516</accession>
<dbReference type="PROSITE" id="PS51257">
    <property type="entry name" value="PROKAR_LIPOPROTEIN"/>
    <property type="match status" value="1"/>
</dbReference>
<dbReference type="PIRSF" id="PIRSF027386">
    <property type="entry name" value="UCP027386_ABC_sbc_TM0202"/>
    <property type="match status" value="1"/>
</dbReference>
<dbReference type="RefSeq" id="WP_186886781.1">
    <property type="nucleotide sequence ID" value="NZ_JACONZ010000001.1"/>
</dbReference>
<sequence>MKKLTALVLSLALAASMLAGCGSSGSPSSGASSASLPASSAAASSSAPEKAPVEPADIRIAGLKGPTSMGMVKLMEDAENGGAANNYTFTIAGSADEVTPKLIQGEFDIAAVPANLASVLYNNTEGAVKLLAVNTLGVIYIVEKGDIVQSLADLKGKTIYATGKGSTPEYALNYILSENGIDPAADLTVEWKTEPTEVVQLLAQSENAVAMLPQPYVTVAQTQVEGLRVAVDLNQAWSSLDNGSLFLTGVLVVRADFAEQYPDQLAAFLQEYQASTEWVNANVPEAAQLVEKFDIVKAAVAEKAIPYCNITYLAGDEMKAAMAGYLQVLFDQNEKSVGGKLPGDDFYYAV</sequence>
<dbReference type="PANTHER" id="PTHR30024:SF46">
    <property type="entry name" value="ABC TRANSPORTER, SUBSTRATE-BINDING LIPOPROTEIN"/>
    <property type="match status" value="1"/>
</dbReference>
<protein>
    <submittedName>
        <fullName evidence="3">ABC transporter substrate-binding protein</fullName>
    </submittedName>
</protein>
<evidence type="ECO:0000313" key="3">
    <source>
        <dbReference type="EMBL" id="MBC5580428.1"/>
    </source>
</evidence>
<comment type="caution">
    <text evidence="3">The sequence shown here is derived from an EMBL/GenBank/DDBJ whole genome shotgun (WGS) entry which is preliminary data.</text>
</comment>
<feature type="chain" id="PRO_5038735451" evidence="2">
    <location>
        <begin position="20"/>
        <end position="350"/>
    </location>
</feature>
<name>A0A923I516_9FIRM</name>
<evidence type="ECO:0000313" key="4">
    <source>
        <dbReference type="Proteomes" id="UP000659630"/>
    </source>
</evidence>
<proteinExistence type="predicted"/>
<keyword evidence="2" id="KW-0732">Signal</keyword>
<dbReference type="InterPro" id="IPR027024">
    <property type="entry name" value="UCP027386_ABC_sbc_TM0202"/>
</dbReference>
<feature type="compositionally biased region" description="Low complexity" evidence="1">
    <location>
        <begin position="25"/>
        <end position="48"/>
    </location>
</feature>
<keyword evidence="4" id="KW-1185">Reference proteome</keyword>
<dbReference type="SUPFAM" id="SSF53850">
    <property type="entry name" value="Periplasmic binding protein-like II"/>
    <property type="match status" value="1"/>
</dbReference>
<dbReference type="EMBL" id="JACONZ010000001">
    <property type="protein sequence ID" value="MBC5580428.1"/>
    <property type="molecule type" value="Genomic_DNA"/>
</dbReference>
<feature type="region of interest" description="Disordered" evidence="1">
    <location>
        <begin position="25"/>
        <end position="50"/>
    </location>
</feature>
<dbReference type="Proteomes" id="UP000659630">
    <property type="component" value="Unassembled WGS sequence"/>
</dbReference>
<organism evidence="3 4">
    <name type="scientific">Anaerofilum hominis</name>
    <dbReference type="NCBI Taxonomy" id="2763016"/>
    <lineage>
        <taxon>Bacteria</taxon>
        <taxon>Bacillati</taxon>
        <taxon>Bacillota</taxon>
        <taxon>Clostridia</taxon>
        <taxon>Eubacteriales</taxon>
        <taxon>Oscillospiraceae</taxon>
        <taxon>Anaerofilum</taxon>
    </lineage>
</organism>
<gene>
    <name evidence="3" type="ORF">H8S23_02805</name>
</gene>
<evidence type="ECO:0000256" key="1">
    <source>
        <dbReference type="SAM" id="MobiDB-lite"/>
    </source>
</evidence>
<dbReference type="AlphaFoldDB" id="A0A923I516"/>
<dbReference type="Pfam" id="PF13379">
    <property type="entry name" value="NMT1_2"/>
    <property type="match status" value="1"/>
</dbReference>
<feature type="signal peptide" evidence="2">
    <location>
        <begin position="1"/>
        <end position="19"/>
    </location>
</feature>
<dbReference type="Gene3D" id="3.40.190.10">
    <property type="entry name" value="Periplasmic binding protein-like II"/>
    <property type="match status" value="2"/>
</dbReference>
<dbReference type="PANTHER" id="PTHR30024">
    <property type="entry name" value="ALIPHATIC SULFONATES-BINDING PROTEIN-RELATED"/>
    <property type="match status" value="1"/>
</dbReference>